<proteinExistence type="predicted"/>
<dbReference type="AlphaFoldDB" id="A0A6G6GM31"/>
<sequence length="415" mass="45886">MKKLFLLLCAAALFIMCSDDETTEIIEQEMMDEEPMDPPPPPPPPLTFPAPCDGGKAGEIYPCYGIDLIYHISLDEMNASRGNDCWGWTDSTTGKEYALMGLDNGTAFIDISNPALPIYLGKLATQTSSSTWRDIKVYENHAYIVSEASGHGMQVFDLTQLRDVNNPPENFQITAIYTEFGSAHNIVINEESGYAYAVGTATFKGGPHFINIQEPANPQPAGGYSMGSYSHDAQVVTYTGPDTDYTGREILIGSNVNEIVLVDITDKNNPQPISTIAYGQTGYTHQGWFTEDQRYFLLGDELDELDFGFNSRTIVFDFSDLDNPIEHTQYGGPTTAIDHNGYVKDNNYYLANYSAGLRIIDVTDIANGTLNEIAYFDSLPENNTASFTGAWSVYPYYESGHIIISDINTGFYLVK</sequence>
<dbReference type="KEGG" id="mgel:G5B37_08560"/>
<dbReference type="RefSeq" id="WP_164679625.1">
    <property type="nucleotide sequence ID" value="NZ_CP049057.1"/>
</dbReference>
<dbReference type="GO" id="GO:0005576">
    <property type="term" value="C:extracellular region"/>
    <property type="evidence" value="ECO:0007669"/>
    <property type="project" value="TreeGrafter"/>
</dbReference>
<accession>A0A6G6GM31</accession>
<dbReference type="InterPro" id="IPR027589">
    <property type="entry name" value="Choice_anch_B"/>
</dbReference>
<dbReference type="NCBIfam" id="TIGR04312">
    <property type="entry name" value="choice_anch_B"/>
    <property type="match status" value="1"/>
</dbReference>
<feature type="chain" id="PRO_5026347282" evidence="1">
    <location>
        <begin position="19"/>
        <end position="415"/>
    </location>
</feature>
<dbReference type="EMBL" id="CP049057">
    <property type="protein sequence ID" value="QIE59612.1"/>
    <property type="molecule type" value="Genomic_DNA"/>
</dbReference>
<organism evidence="2 3">
    <name type="scientific">Rasiella rasia</name>
    <dbReference type="NCBI Taxonomy" id="2744027"/>
    <lineage>
        <taxon>Bacteria</taxon>
        <taxon>Pseudomonadati</taxon>
        <taxon>Bacteroidota</taxon>
        <taxon>Flavobacteriia</taxon>
        <taxon>Flavobacteriales</taxon>
        <taxon>Flavobacteriaceae</taxon>
        <taxon>Rasiella</taxon>
    </lineage>
</organism>
<keyword evidence="3" id="KW-1185">Reference proteome</keyword>
<protein>
    <submittedName>
        <fullName evidence="2">Choice-of-anchor B family protein</fullName>
    </submittedName>
</protein>
<evidence type="ECO:0000313" key="2">
    <source>
        <dbReference type="EMBL" id="QIE59612.1"/>
    </source>
</evidence>
<gene>
    <name evidence="2" type="ORF">G5B37_08560</name>
</gene>
<keyword evidence="1" id="KW-0732">Signal</keyword>
<dbReference type="SUPFAM" id="SSF75011">
    <property type="entry name" value="3-carboxy-cis,cis-mucoante lactonizing enzyme"/>
    <property type="match status" value="1"/>
</dbReference>
<feature type="signal peptide" evidence="1">
    <location>
        <begin position="1"/>
        <end position="18"/>
    </location>
</feature>
<evidence type="ECO:0000313" key="3">
    <source>
        <dbReference type="Proteomes" id="UP000505306"/>
    </source>
</evidence>
<name>A0A6G6GM31_9FLAO</name>
<dbReference type="PANTHER" id="PTHR38787">
    <property type="entry name" value="REGULATORY P DOMAIN-CONTAINING PROTEIN"/>
    <property type="match status" value="1"/>
</dbReference>
<dbReference type="Proteomes" id="UP000505306">
    <property type="component" value="Chromosome"/>
</dbReference>
<reference evidence="2 3" key="1">
    <citation type="submission" date="2020-02" db="EMBL/GenBank/DDBJ databases">
        <title>Complete genome sequence of Flavobacteriaceae bacterium.</title>
        <authorList>
            <person name="Kim S.-J."/>
            <person name="Kim Y.-S."/>
            <person name="Kim K.-H."/>
        </authorList>
    </citation>
    <scope>NUCLEOTIDE SEQUENCE [LARGE SCALE GENOMIC DNA]</scope>
    <source>
        <strain evidence="2 3">RR4-40</strain>
    </source>
</reference>
<dbReference type="PANTHER" id="PTHR38787:SF3">
    <property type="entry name" value="REGULATORY P DOMAIN-CONTAINING PROTEIN"/>
    <property type="match status" value="1"/>
</dbReference>
<evidence type="ECO:0000256" key="1">
    <source>
        <dbReference type="SAM" id="SignalP"/>
    </source>
</evidence>